<feature type="compositionally biased region" description="Basic and acidic residues" evidence="1">
    <location>
        <begin position="563"/>
        <end position="572"/>
    </location>
</feature>
<dbReference type="KEGG" id="iva:Isova_0114"/>
<feature type="region of interest" description="Disordered" evidence="1">
    <location>
        <begin position="136"/>
        <end position="194"/>
    </location>
</feature>
<evidence type="ECO:0000313" key="4">
    <source>
        <dbReference type="EMBL" id="AEG42927.1"/>
    </source>
</evidence>
<dbReference type="HOGENOM" id="CLU_476319_0_0_11"/>
<keyword evidence="4" id="KW-0378">Hydrolase</keyword>
<dbReference type="InterPro" id="IPR009045">
    <property type="entry name" value="Zn_M74/Hedgehog-like"/>
</dbReference>
<dbReference type="CDD" id="cd14814">
    <property type="entry name" value="Peptidase_M15"/>
    <property type="match status" value="1"/>
</dbReference>
<dbReference type="STRING" id="743718.Isova_0114"/>
<keyword evidence="2" id="KW-0472">Membrane</keyword>
<feature type="region of interest" description="Disordered" evidence="1">
    <location>
        <begin position="416"/>
        <end position="572"/>
    </location>
</feature>
<name>F6FQW2_ISOV2</name>
<dbReference type="Gene3D" id="3.30.1380.10">
    <property type="match status" value="1"/>
</dbReference>
<dbReference type="EMBL" id="CP002810">
    <property type="protein sequence ID" value="AEG42927.1"/>
    <property type="molecule type" value="Genomic_DNA"/>
</dbReference>
<feature type="compositionally biased region" description="Basic and acidic residues" evidence="1">
    <location>
        <begin position="465"/>
        <end position="483"/>
    </location>
</feature>
<dbReference type="Pfam" id="PF02557">
    <property type="entry name" value="VanY"/>
    <property type="match status" value="1"/>
</dbReference>
<sequence>MSQREDADQAARADVEGDVAVGRRRGAVRVLGSAVGSVVLAVGFLASSVASVPWNSFPSHQYVAAPEPEPVSVGRIGGVGTTAAGPQTIAQVMEVLERAERAALSAGHPRTTEIDQAAAELGMLLAVYTAQQSALADPRPGVVPPEQRAGAGAAGTDDTAVPVSDAAPVANTLAPDGGGSPEPGTSPSAPAAADVPRALADPHADEAEAHEHGDETVTFEDVVVAAMRLANLLDPAAATYVADILPADGLSPRAVDAARAQLTESLLEVVERYAGSLDGFRNGRIPASALCPLEFAPGHLLRCDAAEQLTRLSEAYEAKFGVPIPITDSYRSYEAQVAVRAAKPHLAAVPGTSNHGWGIAVDLSYPISSGRSAEYVWLRVNGPDYGWDNPAWARPNGSKPEPWHFEFFAGGPIPDRAWSSSDVRTGGGSATPRGDRETPGSSTAPSGPKEPKPKPSDAPASTDSSKPEPKPSDSPEPKPKPSDSPKPSPSPSPSTSPKPSPSTSPKPSPSPSAEPKPSPSEEPTETTPEKAPEPEDPTKDPEDPTKDPEDPTKDPEEPNPDDPASRRQEPEE</sequence>
<feature type="compositionally biased region" description="Pro residues" evidence="1">
    <location>
        <begin position="484"/>
        <end position="520"/>
    </location>
</feature>
<gene>
    <name evidence="4" type="ordered locus">Isova_0114</name>
</gene>
<dbReference type="AlphaFoldDB" id="F6FQW2"/>
<keyword evidence="4" id="KW-0121">Carboxypeptidase</keyword>
<dbReference type="GO" id="GO:0004180">
    <property type="term" value="F:carboxypeptidase activity"/>
    <property type="evidence" value="ECO:0007669"/>
    <property type="project" value="UniProtKB-KW"/>
</dbReference>
<keyword evidence="2" id="KW-0812">Transmembrane</keyword>
<feature type="domain" description="D-alanyl-D-alanine carboxypeptidase-like core" evidence="3">
    <location>
        <begin position="299"/>
        <end position="408"/>
    </location>
</feature>
<feature type="compositionally biased region" description="Low complexity" evidence="1">
    <location>
        <begin position="182"/>
        <end position="194"/>
    </location>
</feature>
<feature type="compositionally biased region" description="Basic and acidic residues" evidence="1">
    <location>
        <begin position="527"/>
        <end position="556"/>
    </location>
</feature>
<dbReference type="RefSeq" id="WP_013837322.1">
    <property type="nucleotide sequence ID" value="NC_015588.1"/>
</dbReference>
<proteinExistence type="predicted"/>
<feature type="compositionally biased region" description="Low complexity" evidence="1">
    <location>
        <begin position="149"/>
        <end position="160"/>
    </location>
</feature>
<dbReference type="GO" id="GO:0006508">
    <property type="term" value="P:proteolysis"/>
    <property type="evidence" value="ECO:0007669"/>
    <property type="project" value="InterPro"/>
</dbReference>
<keyword evidence="4" id="KW-0645">Protease</keyword>
<protein>
    <submittedName>
        <fullName evidence="4">Peptidase M15B and M15C DD-carboxypeptidase VanY/endolysin</fullName>
    </submittedName>
</protein>
<evidence type="ECO:0000256" key="1">
    <source>
        <dbReference type="SAM" id="MobiDB-lite"/>
    </source>
</evidence>
<evidence type="ECO:0000256" key="2">
    <source>
        <dbReference type="SAM" id="Phobius"/>
    </source>
</evidence>
<organism evidence="5">
    <name type="scientific">Isoptericola variabilis (strain 225)</name>
    <dbReference type="NCBI Taxonomy" id="743718"/>
    <lineage>
        <taxon>Bacteria</taxon>
        <taxon>Bacillati</taxon>
        <taxon>Actinomycetota</taxon>
        <taxon>Actinomycetes</taxon>
        <taxon>Micrococcales</taxon>
        <taxon>Promicromonosporaceae</taxon>
        <taxon>Isoptericola</taxon>
    </lineage>
</organism>
<accession>F6FQW2</accession>
<evidence type="ECO:0000313" key="5">
    <source>
        <dbReference type="Proteomes" id="UP000009236"/>
    </source>
</evidence>
<dbReference type="Proteomes" id="UP000009236">
    <property type="component" value="Chromosome"/>
</dbReference>
<dbReference type="SUPFAM" id="SSF55166">
    <property type="entry name" value="Hedgehog/DD-peptidase"/>
    <property type="match status" value="1"/>
</dbReference>
<keyword evidence="2" id="KW-1133">Transmembrane helix</keyword>
<feature type="transmembrane region" description="Helical" evidence="2">
    <location>
        <begin position="30"/>
        <end position="54"/>
    </location>
</feature>
<evidence type="ECO:0000259" key="3">
    <source>
        <dbReference type="Pfam" id="PF02557"/>
    </source>
</evidence>
<dbReference type="eggNOG" id="COG1876">
    <property type="taxonomic scope" value="Bacteria"/>
</dbReference>
<keyword evidence="5" id="KW-1185">Reference proteome</keyword>
<dbReference type="InterPro" id="IPR003709">
    <property type="entry name" value="VanY-like_core_dom"/>
</dbReference>
<reference evidence="4 5" key="1">
    <citation type="submission" date="2011-05" db="EMBL/GenBank/DDBJ databases">
        <title>Complete sequence of Isoptericola variabilis 225.</title>
        <authorList>
            <consortium name="US DOE Joint Genome Institute"/>
            <person name="Lucas S."/>
            <person name="Han J."/>
            <person name="Lapidus A."/>
            <person name="Cheng J.-F."/>
            <person name="Goodwin L."/>
            <person name="Pitluck S."/>
            <person name="Peters L."/>
            <person name="Mikhailova N."/>
            <person name="Zeytun A."/>
            <person name="Han C."/>
            <person name="Tapia R."/>
            <person name="Land M."/>
            <person name="Hauser L."/>
            <person name="Kyrpides N."/>
            <person name="Ivanova N."/>
            <person name="Pagani I."/>
            <person name="Siebers A."/>
            <person name="Allgaier M."/>
            <person name="Thelen M."/>
            <person name="Hugenholtz P."/>
            <person name="Gladden J."/>
            <person name="Woyke T."/>
        </authorList>
    </citation>
    <scope>NUCLEOTIDE SEQUENCE [LARGE SCALE GENOMIC DNA]</scope>
    <source>
        <strain evidence="5">225</strain>
    </source>
</reference>